<evidence type="ECO:0000313" key="3">
    <source>
        <dbReference type="Proteomes" id="UP000294003"/>
    </source>
</evidence>
<sequence length="99" mass="10617">MSSPSTPTPTQGAQQRGGCVPEPPGNEELAPWVEAAAPAPAEFQWKVAAPGGIRSREERRDAREAKEHGQEGSPGPRSYRQAPPLAMSTQIVMVTNDRI</sequence>
<feature type="region of interest" description="Disordered" evidence="1">
    <location>
        <begin position="42"/>
        <end position="99"/>
    </location>
</feature>
<accession>A0ABY0H892</accession>
<gene>
    <name evidence="2" type="ORF">DL762_005785</name>
</gene>
<evidence type="ECO:0000256" key="1">
    <source>
        <dbReference type="SAM" id="MobiDB-lite"/>
    </source>
</evidence>
<organism evidence="2 3">
    <name type="scientific">Monosporascus cannonballus</name>
    <dbReference type="NCBI Taxonomy" id="155416"/>
    <lineage>
        <taxon>Eukaryota</taxon>
        <taxon>Fungi</taxon>
        <taxon>Dikarya</taxon>
        <taxon>Ascomycota</taxon>
        <taxon>Pezizomycotina</taxon>
        <taxon>Sordariomycetes</taxon>
        <taxon>Xylariomycetidae</taxon>
        <taxon>Xylariales</taxon>
        <taxon>Xylariales incertae sedis</taxon>
        <taxon>Monosporascus</taxon>
    </lineage>
</organism>
<reference evidence="2 3" key="1">
    <citation type="submission" date="2018-06" db="EMBL/GenBank/DDBJ databases">
        <title>Complete Genomes of Monosporascus.</title>
        <authorList>
            <person name="Robinson A.J."/>
            <person name="Natvig D.O."/>
        </authorList>
    </citation>
    <scope>NUCLEOTIDE SEQUENCE [LARGE SCALE GENOMIC DNA]</scope>
    <source>
        <strain evidence="2 3">CBS 609.92</strain>
    </source>
</reference>
<dbReference type="Proteomes" id="UP000294003">
    <property type="component" value="Unassembled WGS sequence"/>
</dbReference>
<proteinExistence type="predicted"/>
<dbReference type="EMBL" id="QJNS01000169">
    <property type="protein sequence ID" value="RYO84188.1"/>
    <property type="molecule type" value="Genomic_DNA"/>
</dbReference>
<feature type="compositionally biased region" description="Basic and acidic residues" evidence="1">
    <location>
        <begin position="54"/>
        <end position="70"/>
    </location>
</feature>
<comment type="caution">
    <text evidence="2">The sequence shown here is derived from an EMBL/GenBank/DDBJ whole genome shotgun (WGS) entry which is preliminary data.</text>
</comment>
<evidence type="ECO:0000313" key="2">
    <source>
        <dbReference type="EMBL" id="RYO84188.1"/>
    </source>
</evidence>
<keyword evidence="3" id="KW-1185">Reference proteome</keyword>
<feature type="compositionally biased region" description="Polar residues" evidence="1">
    <location>
        <begin position="1"/>
        <end position="14"/>
    </location>
</feature>
<feature type="region of interest" description="Disordered" evidence="1">
    <location>
        <begin position="1"/>
        <end position="29"/>
    </location>
</feature>
<name>A0ABY0H892_9PEZI</name>
<protein>
    <submittedName>
        <fullName evidence="2">Uncharacterized protein</fullName>
    </submittedName>
</protein>